<dbReference type="InterPro" id="IPR011006">
    <property type="entry name" value="CheY-like_superfamily"/>
</dbReference>
<feature type="modified residue" description="4-aspartylphosphate" evidence="13">
    <location>
        <position position="2176"/>
    </location>
</feature>
<feature type="domain" description="Protein kinase" evidence="15">
    <location>
        <begin position="50"/>
        <end position="362"/>
    </location>
</feature>
<evidence type="ECO:0000256" key="3">
    <source>
        <dbReference type="ARBA" id="ARBA00012438"/>
    </source>
</evidence>
<dbReference type="EC" id="2.7.13.3" evidence="3"/>
<sequence length="2296" mass="255707">MDPKTRAEHDNEIIASRLFARLQQEAPGYEWDTSVPPFHSSYDNWHVWGYKLLSKPTSSGTRSSSTSRKSTEYLSDHEQAEKSEKTPVVARISQHGLRLEREFKLAQKLVAEDGKDQGIFINAIDFFRMPARQSNDTKLVVMISESPGRNYLVDMVELGPSFYRANFSDNREEAEWSRYPRRPSHHKTPLRSFMAFAIGATKCIERLHHGNEMVHGDLRGDAFHYNKETGVVRLINFGSGARSFENGLTSAGWSTLTAQLGVEHKLQFIAPEQTGRMPAEPDTRTDLYSLGVLFWIMLADEPAFAGNGPLDIMQNVLSKRIPHIDSKRPDVPAGLSRIIQKLTQKSMSDRYQSAAGLRHDLSEINALLEEGSSEKLQNFKPGAKDVSSAFNHPPGLVGRQKQLDAIRRVMERAASKAAHRSAINKQGIHPLRTASIYSSERPEYSTDHIGSDSASSASRERGDSRLPSICEANAPDALKQQAASSQGFSESAINDLEPKMSLDSRLSNPSVDAATSGSAAGQSTAPSKDNLLRTAQRFRKSGRCEVISVRGSAGLGKSSIVGIVQTQAREHGYYASAKFDQVKKVPFEPAFRIMSSLFRQIFSENDVTTELHQQVRTLVQPVWASLHTALELPPWLMSTDLHHAKLSDVDTKAVMHEGSTKCGDKGNTAADWLHAGGVIRDRRFINTFLDFLRLLVMHKFMCLCLDDLQFADDESLDLIQSVVTAGIPIVMILTFRSEDTLPAKTRSLLSTVTNIELEPFTEEETSEYVERTLHRSHQYVLPLVAVIQQKTDGVPFLVREILDQCYRKKCVYYSWRSSQWEFDLDAVFTQFTDAASNTMAPDEYIYRRLAELPQDAKTLLCWASLVGTSFSFQLINRVIVCDCSKASPMEFLPTRADDPISGLSSALASYAIMATDDEDKFRFSHDRYMGAVENLRAPFDKNEMHYVLACAMLKHDPWHPTRPTQILFDQSRHICSAVEVIRARAQSYKPFRQLLYEAAETAREQGARQISLYFLKHALALLAKDIWNVEDKQADATYEEVLTLMTQTAGSYWFLRDFDSATIIVREIFDHAKDPADRSAAFVIQSRMYAQQGNSVKAFESMKQALADLGHETEPMTWDECDAEFRRLAPLLKTAEPDLTNPNVNARLVTTGAIMVELLSAAFWSDPLLFFQMSLKIIDLYLREGVFPQLALGYVHIGSIAVGRFDMLEFGIEMGNIAKKIMNAFRQEAYTNGRGWTLHSLFLGHLESSMDAQLDVLAQGLDATISAGDKILQTLNLGVTAAYRLWASFELSEIEGYIGDVNEQVPDWQSDLRGGSLLTGVLQYVRALQGKTYFQDPAHILDDDEGHTTVMYHDYVRKTASAPSRPLTIYDCYRLAALYRFGFHKEALELGQALSEPVTALFCMRYYYFAQLFLALALIEKLRAEPESPDRTADLDQVHAIHKKIKSVSLVNDANSAAYLLLIEAEIADLEGRFDTAISSYEAAVNHTVLHGIVMDEALANELYAEFLIRGGSTRPARSLIDDAVSAYRRIGATGKIQQITEKHAFTIHRTHTGLQIDQGTQTIETNTGNNHFKLARHDEELLSQTSDDRTRSWLSPPNINSTNNERDSKFKDHTGLSAMGLDMIDLATILESSQLLSSELNVDKLLASLTNIIVDATGAEMGGVVVRDEDDAWRLAAVRGPEGLIEDASGQPLEEVKDAIARSVSLYCLRFRESLFIPNILADERFASTKEYREQNPDGRAVICIPILHGDKTLLGSIYIEGPARSFTERNTAVLRLLVNQVSISIANALLFKRLEKANASNAAMLQIQKSALEQARAAERKAKAAEAQAMENVRLKEEAAKAKSMFLANVSHELRTPLNGVIGMSELLKQSELSKEQEGYADSIRVCADTLLSVINDILDYSKLEAGKMQMFNVQLSLKETISEVVRALSYTNQERGLETIEELNLDAEMLVMGDPVRLHQVFMNLLSNAYKFTAKGVVTVRANIDREDEDQILVTCSVTDTGIGITEEQRKKLFLPFSQADSSTARSYGGTGLGLSICKAIVETMKGNIDLTSEPGVGTTVTFTIPFQKAGDPSANQGHGHATKSADPMSIYRVATNEEQRPDEKAHNYLASVPRNKLKVCIAEDNPINQKIAISFVQKLGFKCHAYGDGQQAVDALAAAAERDDPFHLVLMDCQMPVLDGYNATRKIRQHKDSRVSNLLVIAMTASAIRGDREKCLEAGMNNYLAKPVRANVLKQMLEGYLNQGEKKIGDLQAVADGLAKEVLDQQKNGLLDGEPKKQQMAIRDSKVQDVKN</sequence>
<dbReference type="Pfam" id="PF00512">
    <property type="entry name" value="HisKA"/>
    <property type="match status" value="1"/>
</dbReference>
<dbReference type="Gene3D" id="3.30.450.40">
    <property type="match status" value="1"/>
</dbReference>
<comment type="catalytic activity">
    <reaction evidence="1">
        <text>ATP + protein L-histidine = ADP + protein N-phospho-L-histidine.</text>
        <dbReference type="EC" id="2.7.13.3"/>
    </reaction>
</comment>
<dbReference type="CDD" id="cd16922">
    <property type="entry name" value="HATPase_EvgS-ArcB-TorS-like"/>
    <property type="match status" value="1"/>
</dbReference>
<dbReference type="SMART" id="SM00220">
    <property type="entry name" value="S_TKc"/>
    <property type="match status" value="1"/>
</dbReference>
<keyword evidence="12" id="KW-0472">Membrane</keyword>
<evidence type="ECO:0000256" key="4">
    <source>
        <dbReference type="ARBA" id="ARBA00022475"/>
    </source>
</evidence>
<dbReference type="SUPFAM" id="SSF47384">
    <property type="entry name" value="Homodimeric domain of signal transducing histidine kinase"/>
    <property type="match status" value="1"/>
</dbReference>
<dbReference type="PROSITE" id="PS50109">
    <property type="entry name" value="HIS_KIN"/>
    <property type="match status" value="1"/>
</dbReference>
<evidence type="ECO:0000259" key="15">
    <source>
        <dbReference type="PROSITE" id="PS50011"/>
    </source>
</evidence>
<dbReference type="FunFam" id="3.40.50.2300:FF:000285">
    <property type="entry name" value="Putative sensor histidine kinase/response regulator"/>
    <property type="match status" value="1"/>
</dbReference>
<dbReference type="PROSITE" id="PS50011">
    <property type="entry name" value="PROTEIN_KINASE_DOM"/>
    <property type="match status" value="1"/>
</dbReference>
<dbReference type="Gene3D" id="1.10.287.130">
    <property type="match status" value="1"/>
</dbReference>
<dbReference type="InterPro" id="IPR005467">
    <property type="entry name" value="His_kinase_dom"/>
</dbReference>
<dbReference type="InterPro" id="IPR029016">
    <property type="entry name" value="GAF-like_dom_sf"/>
</dbReference>
<name>A0A2P7ZDB0_9PEZI</name>
<evidence type="ECO:0000256" key="7">
    <source>
        <dbReference type="ARBA" id="ARBA00022692"/>
    </source>
</evidence>
<dbReference type="InterPro" id="IPR003018">
    <property type="entry name" value="GAF"/>
</dbReference>
<dbReference type="SMART" id="SM00065">
    <property type="entry name" value="GAF"/>
    <property type="match status" value="1"/>
</dbReference>
<dbReference type="FunFam" id="1.10.510.10:FF:000579">
    <property type="entry name" value="Sensor histidine kinase/response regulator, putative"/>
    <property type="match status" value="1"/>
</dbReference>
<dbReference type="SUPFAM" id="SSF55874">
    <property type="entry name" value="ATPase domain of HSP90 chaperone/DNA topoisomerase II/histidine kinase"/>
    <property type="match status" value="1"/>
</dbReference>
<comment type="subcellular location">
    <subcellularLocation>
        <location evidence="2">Cell membrane</location>
        <topology evidence="2">Multi-pass membrane protein</topology>
    </subcellularLocation>
</comment>
<organism evidence="18 19">
    <name type="scientific">Elsinoe australis</name>
    <dbReference type="NCBI Taxonomy" id="40998"/>
    <lineage>
        <taxon>Eukaryota</taxon>
        <taxon>Fungi</taxon>
        <taxon>Dikarya</taxon>
        <taxon>Ascomycota</taxon>
        <taxon>Pezizomycotina</taxon>
        <taxon>Dothideomycetes</taxon>
        <taxon>Dothideomycetidae</taxon>
        <taxon>Myriangiales</taxon>
        <taxon>Elsinoaceae</taxon>
        <taxon>Elsinoe</taxon>
    </lineage>
</organism>
<dbReference type="CDD" id="cd00082">
    <property type="entry name" value="HisKA"/>
    <property type="match status" value="1"/>
</dbReference>
<feature type="region of interest" description="Disordered" evidence="14">
    <location>
        <begin position="55"/>
        <end position="88"/>
    </location>
</feature>
<dbReference type="InterPro" id="IPR041664">
    <property type="entry name" value="AAA_16"/>
</dbReference>
<accession>A0A2P7ZDB0</accession>
<dbReference type="Pfam" id="PF00072">
    <property type="entry name" value="Response_reg"/>
    <property type="match status" value="1"/>
</dbReference>
<dbReference type="Pfam" id="PF02518">
    <property type="entry name" value="HATPase_c"/>
    <property type="match status" value="1"/>
</dbReference>
<dbReference type="GO" id="GO:0005886">
    <property type="term" value="C:plasma membrane"/>
    <property type="evidence" value="ECO:0007669"/>
    <property type="project" value="UniProtKB-SubCell"/>
</dbReference>
<dbReference type="SMART" id="SM00388">
    <property type="entry name" value="HisKA"/>
    <property type="match status" value="1"/>
</dbReference>
<dbReference type="GO" id="GO:0005524">
    <property type="term" value="F:ATP binding"/>
    <property type="evidence" value="ECO:0007669"/>
    <property type="project" value="UniProtKB-KW"/>
</dbReference>
<evidence type="ECO:0000313" key="18">
    <source>
        <dbReference type="EMBL" id="PSK46206.1"/>
    </source>
</evidence>
<dbReference type="InterPro" id="IPR036097">
    <property type="entry name" value="HisK_dim/P_sf"/>
</dbReference>
<evidence type="ECO:0000256" key="11">
    <source>
        <dbReference type="ARBA" id="ARBA00022989"/>
    </source>
</evidence>
<dbReference type="GO" id="GO:0009927">
    <property type="term" value="F:histidine phosphotransfer kinase activity"/>
    <property type="evidence" value="ECO:0007669"/>
    <property type="project" value="TreeGrafter"/>
</dbReference>
<feature type="compositionally biased region" description="Basic and acidic residues" evidence="14">
    <location>
        <begin position="2277"/>
        <end position="2296"/>
    </location>
</feature>
<dbReference type="PRINTS" id="PR00344">
    <property type="entry name" value="BCTRLSENSOR"/>
</dbReference>
<dbReference type="Gene3D" id="3.40.50.2300">
    <property type="match status" value="1"/>
</dbReference>
<dbReference type="SMART" id="SM00387">
    <property type="entry name" value="HATPase_c"/>
    <property type="match status" value="1"/>
</dbReference>
<dbReference type="SMART" id="SM00448">
    <property type="entry name" value="REC"/>
    <property type="match status" value="1"/>
</dbReference>
<dbReference type="CDD" id="cd17546">
    <property type="entry name" value="REC_hyHK_CKI1_RcsC-like"/>
    <property type="match status" value="1"/>
</dbReference>
<dbReference type="EMBL" id="NHZQ01000236">
    <property type="protein sequence ID" value="PSK46206.1"/>
    <property type="molecule type" value="Genomic_DNA"/>
</dbReference>
<feature type="region of interest" description="Disordered" evidence="14">
    <location>
        <begin position="2273"/>
        <end position="2296"/>
    </location>
</feature>
<dbReference type="OrthoDB" id="60033at2759"/>
<dbReference type="InterPro" id="IPR011009">
    <property type="entry name" value="Kinase-like_dom_sf"/>
</dbReference>
<keyword evidence="10" id="KW-0067">ATP-binding</keyword>
<keyword evidence="19" id="KW-1185">Reference proteome</keyword>
<feature type="compositionally biased region" description="Basic and acidic residues" evidence="14">
    <location>
        <begin position="440"/>
        <end position="450"/>
    </location>
</feature>
<evidence type="ECO:0000256" key="9">
    <source>
        <dbReference type="ARBA" id="ARBA00022777"/>
    </source>
</evidence>
<dbReference type="Gene3D" id="1.10.510.10">
    <property type="entry name" value="Transferase(Phosphotransferase) domain 1"/>
    <property type="match status" value="1"/>
</dbReference>
<evidence type="ECO:0000256" key="13">
    <source>
        <dbReference type="PROSITE-ProRule" id="PRU00169"/>
    </source>
</evidence>
<dbReference type="InterPro" id="IPR003594">
    <property type="entry name" value="HATPase_dom"/>
</dbReference>
<proteinExistence type="predicted"/>
<keyword evidence="4" id="KW-1003">Cell membrane</keyword>
<dbReference type="SUPFAM" id="SSF52172">
    <property type="entry name" value="CheY-like"/>
    <property type="match status" value="1"/>
</dbReference>
<feature type="region of interest" description="Disordered" evidence="14">
    <location>
        <begin position="501"/>
        <end position="530"/>
    </location>
</feature>
<evidence type="ECO:0000256" key="14">
    <source>
        <dbReference type="SAM" id="MobiDB-lite"/>
    </source>
</evidence>
<dbReference type="FunFam" id="3.30.565.10:FF:000010">
    <property type="entry name" value="Sensor histidine kinase RcsC"/>
    <property type="match status" value="1"/>
</dbReference>
<keyword evidence="8" id="KW-0547">Nucleotide-binding</keyword>
<dbReference type="PANTHER" id="PTHR43047:SF46">
    <property type="entry name" value="HISTIDINE KINASE_RESPONSE REGULATOR, PUTATIVE (AFU_ORTHOLOGUE AFUA_3G12550)-RELATED"/>
    <property type="match status" value="1"/>
</dbReference>
<dbReference type="InterPro" id="IPR000719">
    <property type="entry name" value="Prot_kinase_dom"/>
</dbReference>
<dbReference type="InterPro" id="IPR036890">
    <property type="entry name" value="HATPase_C_sf"/>
</dbReference>
<dbReference type="FunFam" id="1.10.287.130:FF:000003">
    <property type="entry name" value="Histidine kinase"/>
    <property type="match status" value="1"/>
</dbReference>
<feature type="region of interest" description="Disordered" evidence="14">
    <location>
        <begin position="439"/>
        <end position="468"/>
    </location>
</feature>
<dbReference type="PANTHER" id="PTHR43047">
    <property type="entry name" value="TWO-COMPONENT HISTIDINE PROTEIN KINASE"/>
    <property type="match status" value="1"/>
</dbReference>
<dbReference type="SUPFAM" id="SSF56112">
    <property type="entry name" value="Protein kinase-like (PK-like)"/>
    <property type="match status" value="1"/>
</dbReference>
<feature type="domain" description="Histidine kinase" evidence="16">
    <location>
        <begin position="1851"/>
        <end position="2072"/>
    </location>
</feature>
<dbReference type="GO" id="GO:0000155">
    <property type="term" value="F:phosphorelay sensor kinase activity"/>
    <property type="evidence" value="ECO:0007669"/>
    <property type="project" value="InterPro"/>
</dbReference>
<evidence type="ECO:0000256" key="6">
    <source>
        <dbReference type="ARBA" id="ARBA00022679"/>
    </source>
</evidence>
<dbReference type="Proteomes" id="UP000243723">
    <property type="component" value="Unassembled WGS sequence"/>
</dbReference>
<dbReference type="Pfam" id="PF13185">
    <property type="entry name" value="GAF_2"/>
    <property type="match status" value="1"/>
</dbReference>
<dbReference type="Gene3D" id="3.30.565.10">
    <property type="entry name" value="Histidine kinase-like ATPase, C-terminal domain"/>
    <property type="match status" value="1"/>
</dbReference>
<feature type="domain" description="Response regulatory" evidence="17">
    <location>
        <begin position="2122"/>
        <end position="2245"/>
    </location>
</feature>
<comment type="caution">
    <text evidence="18">The sequence shown here is derived from an EMBL/GenBank/DDBJ whole genome shotgun (WGS) entry which is preliminary data.</text>
</comment>
<evidence type="ECO:0000256" key="5">
    <source>
        <dbReference type="ARBA" id="ARBA00022553"/>
    </source>
</evidence>
<dbReference type="SUPFAM" id="SSF52540">
    <property type="entry name" value="P-loop containing nucleoside triphosphate hydrolases"/>
    <property type="match status" value="1"/>
</dbReference>
<feature type="compositionally biased region" description="Basic and acidic residues" evidence="14">
    <location>
        <begin position="69"/>
        <end position="85"/>
    </location>
</feature>
<keyword evidence="11" id="KW-1133">Transmembrane helix</keyword>
<evidence type="ECO:0000259" key="17">
    <source>
        <dbReference type="PROSITE" id="PS50110"/>
    </source>
</evidence>
<feature type="compositionally biased region" description="Low complexity" evidence="14">
    <location>
        <begin position="513"/>
        <end position="527"/>
    </location>
</feature>
<keyword evidence="5 13" id="KW-0597">Phosphoprotein</keyword>
<reference evidence="18 19" key="1">
    <citation type="submission" date="2017-05" db="EMBL/GenBank/DDBJ databases">
        <title>Draft genome sequence of Elsinoe australis.</title>
        <authorList>
            <person name="Cheng Q."/>
        </authorList>
    </citation>
    <scope>NUCLEOTIDE SEQUENCE [LARGE SCALE GENOMIC DNA]</scope>
    <source>
        <strain evidence="18 19">NL1</strain>
    </source>
</reference>
<dbReference type="InterPro" id="IPR001789">
    <property type="entry name" value="Sig_transdc_resp-reg_receiver"/>
</dbReference>
<keyword evidence="6" id="KW-0808">Transferase</keyword>
<feature type="region of interest" description="Disordered" evidence="14">
    <location>
        <begin position="1586"/>
        <end position="1611"/>
    </location>
</feature>
<dbReference type="InterPro" id="IPR027417">
    <property type="entry name" value="P-loop_NTPase"/>
</dbReference>
<evidence type="ECO:0000259" key="16">
    <source>
        <dbReference type="PROSITE" id="PS50109"/>
    </source>
</evidence>
<feature type="compositionally biased region" description="Polar residues" evidence="14">
    <location>
        <begin position="1593"/>
        <end position="1604"/>
    </location>
</feature>
<evidence type="ECO:0000313" key="19">
    <source>
        <dbReference type="Proteomes" id="UP000243723"/>
    </source>
</evidence>
<evidence type="ECO:0000256" key="8">
    <source>
        <dbReference type="ARBA" id="ARBA00022741"/>
    </source>
</evidence>
<dbReference type="InterPro" id="IPR004358">
    <property type="entry name" value="Sig_transdc_His_kin-like_C"/>
</dbReference>
<evidence type="ECO:0000256" key="12">
    <source>
        <dbReference type="ARBA" id="ARBA00023136"/>
    </source>
</evidence>
<dbReference type="InterPro" id="IPR003661">
    <property type="entry name" value="HisK_dim/P_dom"/>
</dbReference>
<dbReference type="STRING" id="40998.A0A2P7ZDB0"/>
<keyword evidence="9 18" id="KW-0418">Kinase</keyword>
<evidence type="ECO:0000256" key="1">
    <source>
        <dbReference type="ARBA" id="ARBA00000085"/>
    </source>
</evidence>
<protein>
    <recommendedName>
        <fullName evidence="3">histidine kinase</fullName>
        <ecNumber evidence="3">2.7.13.3</ecNumber>
    </recommendedName>
</protein>
<feature type="compositionally biased region" description="Low complexity" evidence="14">
    <location>
        <begin position="55"/>
        <end position="68"/>
    </location>
</feature>
<dbReference type="PROSITE" id="PS50110">
    <property type="entry name" value="RESPONSE_REGULATORY"/>
    <property type="match status" value="1"/>
</dbReference>
<evidence type="ECO:0000256" key="2">
    <source>
        <dbReference type="ARBA" id="ARBA00004651"/>
    </source>
</evidence>
<gene>
    <name evidence="18" type="ORF">B9Z65_5174</name>
</gene>
<evidence type="ECO:0000256" key="10">
    <source>
        <dbReference type="ARBA" id="ARBA00022840"/>
    </source>
</evidence>
<dbReference type="Pfam" id="PF13191">
    <property type="entry name" value="AAA_16"/>
    <property type="match status" value="1"/>
</dbReference>
<dbReference type="SUPFAM" id="SSF55781">
    <property type="entry name" value="GAF domain-like"/>
    <property type="match status" value="1"/>
</dbReference>
<keyword evidence="7" id="KW-0812">Transmembrane</keyword>
<dbReference type="Pfam" id="PF00069">
    <property type="entry name" value="Pkinase"/>
    <property type="match status" value="1"/>
</dbReference>